<dbReference type="Pfam" id="PF22939">
    <property type="entry name" value="WHD_GPIID"/>
    <property type="match status" value="1"/>
</dbReference>
<feature type="repeat" description="ANK" evidence="2">
    <location>
        <begin position="958"/>
        <end position="990"/>
    </location>
</feature>
<evidence type="ECO:0000259" key="5">
    <source>
        <dbReference type="Pfam" id="PF24809"/>
    </source>
</evidence>
<evidence type="ECO:0000259" key="6">
    <source>
        <dbReference type="Pfam" id="PF24883"/>
    </source>
</evidence>
<proteinExistence type="predicted"/>
<evidence type="ECO:0000256" key="1">
    <source>
        <dbReference type="ARBA" id="ARBA00022737"/>
    </source>
</evidence>
<dbReference type="OrthoDB" id="7464126at2759"/>
<name>A0A3N4KVV1_9PEZI</name>
<dbReference type="InterPro" id="IPR027417">
    <property type="entry name" value="P-loop_NTPase"/>
</dbReference>
<feature type="compositionally biased region" description="Polar residues" evidence="3">
    <location>
        <begin position="76"/>
        <end position="86"/>
    </location>
</feature>
<evidence type="ECO:0000313" key="7">
    <source>
        <dbReference type="EMBL" id="RPB14650.1"/>
    </source>
</evidence>
<dbReference type="PROSITE" id="PS50088">
    <property type="entry name" value="ANK_REPEAT"/>
    <property type="match status" value="2"/>
</dbReference>
<protein>
    <submittedName>
        <fullName evidence="7">Uncharacterized protein</fullName>
    </submittedName>
</protein>
<dbReference type="InterPro" id="IPR036770">
    <property type="entry name" value="Ankyrin_rpt-contain_sf"/>
</dbReference>
<accession>A0A3N4KVV1</accession>
<feature type="domain" description="DUF7708" evidence="5">
    <location>
        <begin position="207"/>
        <end position="316"/>
    </location>
</feature>
<dbReference type="Pfam" id="PF24883">
    <property type="entry name" value="NPHP3_N"/>
    <property type="match status" value="1"/>
</dbReference>
<dbReference type="InterPro" id="IPR056125">
    <property type="entry name" value="DUF7708"/>
</dbReference>
<feature type="compositionally biased region" description="Pro residues" evidence="3">
    <location>
        <begin position="124"/>
        <end position="139"/>
    </location>
</feature>
<evidence type="ECO:0000259" key="4">
    <source>
        <dbReference type="Pfam" id="PF22939"/>
    </source>
</evidence>
<dbReference type="InterPro" id="IPR054471">
    <property type="entry name" value="GPIID_WHD"/>
</dbReference>
<dbReference type="PANTHER" id="PTHR10039">
    <property type="entry name" value="AMELOGENIN"/>
    <property type="match status" value="1"/>
</dbReference>
<keyword evidence="8" id="KW-1185">Reference proteome</keyword>
<evidence type="ECO:0000256" key="3">
    <source>
        <dbReference type="SAM" id="MobiDB-lite"/>
    </source>
</evidence>
<feature type="compositionally biased region" description="Polar residues" evidence="3">
    <location>
        <begin position="60"/>
        <end position="69"/>
    </location>
</feature>
<feature type="region of interest" description="Disordered" evidence="3">
    <location>
        <begin position="1"/>
        <end position="143"/>
    </location>
</feature>
<feature type="compositionally biased region" description="Polar residues" evidence="3">
    <location>
        <begin position="42"/>
        <end position="51"/>
    </location>
</feature>
<dbReference type="Pfam" id="PF24809">
    <property type="entry name" value="DUF7708"/>
    <property type="match status" value="1"/>
</dbReference>
<evidence type="ECO:0000313" key="8">
    <source>
        <dbReference type="Proteomes" id="UP000277580"/>
    </source>
</evidence>
<feature type="repeat" description="ANK" evidence="2">
    <location>
        <begin position="925"/>
        <end position="957"/>
    </location>
</feature>
<feature type="compositionally biased region" description="Basic and acidic residues" evidence="3">
    <location>
        <begin position="8"/>
        <end position="17"/>
    </location>
</feature>
<dbReference type="Gene3D" id="1.25.40.20">
    <property type="entry name" value="Ankyrin repeat-containing domain"/>
    <property type="match status" value="1"/>
</dbReference>
<keyword evidence="1" id="KW-0677">Repeat</keyword>
<dbReference type="SUPFAM" id="SSF48403">
    <property type="entry name" value="Ankyrin repeat"/>
    <property type="match status" value="1"/>
</dbReference>
<dbReference type="SUPFAM" id="SSF52540">
    <property type="entry name" value="P-loop containing nucleoside triphosphate hydrolases"/>
    <property type="match status" value="1"/>
</dbReference>
<dbReference type="AlphaFoldDB" id="A0A3N4KVV1"/>
<dbReference type="SMART" id="SM00248">
    <property type="entry name" value="ANK"/>
    <property type="match status" value="3"/>
</dbReference>
<dbReference type="InParanoid" id="A0A3N4KVV1"/>
<organism evidence="7 8">
    <name type="scientific">Morchella conica CCBAS932</name>
    <dbReference type="NCBI Taxonomy" id="1392247"/>
    <lineage>
        <taxon>Eukaryota</taxon>
        <taxon>Fungi</taxon>
        <taxon>Dikarya</taxon>
        <taxon>Ascomycota</taxon>
        <taxon>Pezizomycotina</taxon>
        <taxon>Pezizomycetes</taxon>
        <taxon>Pezizales</taxon>
        <taxon>Morchellaceae</taxon>
        <taxon>Morchella</taxon>
    </lineage>
</organism>
<feature type="domain" description="GPI inositol-deacylase winged helix" evidence="4">
    <location>
        <begin position="710"/>
        <end position="779"/>
    </location>
</feature>
<dbReference type="EMBL" id="ML119117">
    <property type="protein sequence ID" value="RPB14650.1"/>
    <property type="molecule type" value="Genomic_DNA"/>
</dbReference>
<dbReference type="InterPro" id="IPR056884">
    <property type="entry name" value="NPHP3-like_N"/>
</dbReference>
<feature type="domain" description="Nephrocystin 3-like N-terminal" evidence="6">
    <location>
        <begin position="420"/>
        <end position="592"/>
    </location>
</feature>
<dbReference type="PANTHER" id="PTHR10039:SF16">
    <property type="entry name" value="GPI INOSITOL-DEACYLASE"/>
    <property type="match status" value="1"/>
</dbReference>
<sequence length="1033" mass="115876">MSSSGGKDPTKKQDTSEISRFLRKPKALWNRIRSRSPDPKRSSQTTLQNDSPAVAGPSNARITTPAESTETFDDTYAQTPTASSPPSIVLPMKDPGPGPGEQTSGTLRSPLPGTGPTITKDASTPPPVSTAPSKPPNKPSPWEKAIQRLPAQSQKEFDFHNSDGLLKVLDDVLKATETARETCREKMWKVKWKGKYIVLRDIADKTIEWVNKFKTLGNIIAQGDPVHAAIPWVPVRYLIEFIIKDHQKMGEMLVGIEVITNLMGRCAIYEELYLGTGFDTAQRVEEALVVLYADMLTYMINAKHYYAENTIVRIAWGVLDTDGPAEALAALQAKESKVFEESHLAEAKNQNAANMIAEERYKQLQMLLNEFKMPIVRIERNLETLVDGLEDSKREKILDWISKTPYTKYHRTAKKNRKEGTCEWLLEGDRFDQWQSSSASGFLWLRGDPGAGKTTLTSMVVDAIDQKQSASKMDEAVAYFYCKRGEGLLNDPTEIMRSILRQLSFKGPKNSLQKPVVAEYEKSTAGKILDDGLGIEKCVSLIVTLIDSNLHTTIIIDALDECDIESRHELFDGLKEILDNTSSLVKIFISSRNSDDIKLQFESAPNIYIEETDNAMDIKRYINEELGGCIAGRRLLRGKVDGSLKGLIISKLLEKAHGMFLWVELQIKELCALSLEKDVREMLNNFPSSLEETYKDIYERIQRKKGDAPKIAKTALMWVLCSCRPLSPEELTAMISLQSNIPTIEIDVLLDMCHNFLKLDQQLNVVRFFHLSVEEFFEMETFFTVFEANAMVAEVSLSILSDLDKSIQHTKEYPTFYWMVHFQRCSKESPENNIWGLLRVFFGSLQKPSAVYVSWMESFDNLTSTLDYHYGIEIPSIHERQYRGSTRISRALPLPSCAASMFGFGEMIKDCWDDKDIDPKFQNPDGESLLYLASQYGHEAVTYILLERGADVNAQGGEYGNALLAAAYGGHEKIVQMLLDGGADVNAQGGYGNALQAAASEGHEKILQMLLDRGVISNKRKTPQTSDEESSSK</sequence>
<evidence type="ECO:0000256" key="2">
    <source>
        <dbReference type="PROSITE-ProRule" id="PRU00023"/>
    </source>
</evidence>
<dbReference type="PRINTS" id="PR01415">
    <property type="entry name" value="ANKYRIN"/>
</dbReference>
<dbReference type="InterPro" id="IPR002110">
    <property type="entry name" value="Ankyrin_rpt"/>
</dbReference>
<reference evidence="7 8" key="1">
    <citation type="journal article" date="2018" name="Nat. Ecol. Evol.">
        <title>Pezizomycetes genomes reveal the molecular basis of ectomycorrhizal truffle lifestyle.</title>
        <authorList>
            <person name="Murat C."/>
            <person name="Payen T."/>
            <person name="Noel B."/>
            <person name="Kuo A."/>
            <person name="Morin E."/>
            <person name="Chen J."/>
            <person name="Kohler A."/>
            <person name="Krizsan K."/>
            <person name="Balestrini R."/>
            <person name="Da Silva C."/>
            <person name="Montanini B."/>
            <person name="Hainaut M."/>
            <person name="Levati E."/>
            <person name="Barry K.W."/>
            <person name="Belfiori B."/>
            <person name="Cichocki N."/>
            <person name="Clum A."/>
            <person name="Dockter R.B."/>
            <person name="Fauchery L."/>
            <person name="Guy J."/>
            <person name="Iotti M."/>
            <person name="Le Tacon F."/>
            <person name="Lindquist E.A."/>
            <person name="Lipzen A."/>
            <person name="Malagnac F."/>
            <person name="Mello A."/>
            <person name="Molinier V."/>
            <person name="Miyauchi S."/>
            <person name="Poulain J."/>
            <person name="Riccioni C."/>
            <person name="Rubini A."/>
            <person name="Sitrit Y."/>
            <person name="Splivallo R."/>
            <person name="Traeger S."/>
            <person name="Wang M."/>
            <person name="Zifcakova L."/>
            <person name="Wipf D."/>
            <person name="Zambonelli A."/>
            <person name="Paolocci F."/>
            <person name="Nowrousian M."/>
            <person name="Ottonello S."/>
            <person name="Baldrian P."/>
            <person name="Spatafora J.W."/>
            <person name="Henrissat B."/>
            <person name="Nagy L.G."/>
            <person name="Aury J.M."/>
            <person name="Wincker P."/>
            <person name="Grigoriev I.V."/>
            <person name="Bonfante P."/>
            <person name="Martin F.M."/>
        </authorList>
    </citation>
    <scope>NUCLEOTIDE SEQUENCE [LARGE SCALE GENOMIC DNA]</scope>
    <source>
        <strain evidence="7 8">CCBAS932</strain>
    </source>
</reference>
<gene>
    <name evidence="7" type="ORF">P167DRAFT_604081</name>
</gene>
<dbReference type="Gene3D" id="3.40.50.300">
    <property type="entry name" value="P-loop containing nucleotide triphosphate hydrolases"/>
    <property type="match status" value="1"/>
</dbReference>
<keyword evidence="2" id="KW-0040">ANK repeat</keyword>
<dbReference type="Pfam" id="PF12796">
    <property type="entry name" value="Ank_2"/>
    <property type="match status" value="1"/>
</dbReference>
<dbReference type="PROSITE" id="PS50297">
    <property type="entry name" value="ANK_REP_REGION"/>
    <property type="match status" value="2"/>
</dbReference>
<dbReference type="Proteomes" id="UP000277580">
    <property type="component" value="Unassembled WGS sequence"/>
</dbReference>
<dbReference type="STRING" id="1392247.A0A3N4KVV1"/>